<evidence type="ECO:0000256" key="3">
    <source>
        <dbReference type="ARBA" id="ARBA00012180"/>
    </source>
</evidence>
<dbReference type="InterPro" id="IPR050092">
    <property type="entry name" value="RNase_H"/>
</dbReference>
<keyword evidence="7" id="KW-0378">Hydrolase</keyword>
<dbReference type="InterPro" id="IPR002156">
    <property type="entry name" value="RNaseH_domain"/>
</dbReference>
<dbReference type="EC" id="3.1.26.4" evidence="3"/>
<comment type="similarity">
    <text evidence="2">Belongs to the RNase H family.</text>
</comment>
<dbReference type="EMBL" id="JPDN02000016">
    <property type="protein sequence ID" value="PON25738.1"/>
    <property type="molecule type" value="Genomic_DNA"/>
</dbReference>
<dbReference type="PROSITE" id="PS50879">
    <property type="entry name" value="RNASE_H_1"/>
    <property type="match status" value="1"/>
</dbReference>
<name>A0A2P4ZN77_9HYPO</name>
<feature type="domain" description="RNase H type-1" evidence="8">
    <location>
        <begin position="83"/>
        <end position="261"/>
    </location>
</feature>
<dbReference type="SUPFAM" id="SSF53098">
    <property type="entry name" value="Ribonuclease H-like"/>
    <property type="match status" value="1"/>
</dbReference>
<comment type="caution">
    <text evidence="9">The sequence shown here is derived from an EMBL/GenBank/DDBJ whole genome shotgun (WGS) entry which is preliminary data.</text>
</comment>
<evidence type="ECO:0000259" key="8">
    <source>
        <dbReference type="PROSITE" id="PS50879"/>
    </source>
</evidence>
<keyword evidence="5" id="KW-0479">Metal-binding</keyword>
<proteinExistence type="inferred from homology"/>
<dbReference type="STRING" id="398673.A0A2P4ZN77"/>
<protein>
    <recommendedName>
        <fullName evidence="3">ribonuclease H</fullName>
        <ecNumber evidence="3">3.1.26.4</ecNumber>
    </recommendedName>
</protein>
<dbReference type="CDD" id="cd13934">
    <property type="entry name" value="RNase_H_Dikarya_like"/>
    <property type="match status" value="1"/>
</dbReference>
<dbReference type="PANTHER" id="PTHR10642">
    <property type="entry name" value="RIBONUCLEASE H1"/>
    <property type="match status" value="1"/>
</dbReference>
<evidence type="ECO:0000313" key="9">
    <source>
        <dbReference type="EMBL" id="PON25738.1"/>
    </source>
</evidence>
<evidence type="ECO:0000256" key="4">
    <source>
        <dbReference type="ARBA" id="ARBA00022722"/>
    </source>
</evidence>
<evidence type="ECO:0000256" key="1">
    <source>
        <dbReference type="ARBA" id="ARBA00000077"/>
    </source>
</evidence>
<reference evidence="9 10" key="1">
    <citation type="journal article" date="2016" name="Genome Announc.">
        <title>Draft Whole-Genome Sequence of Trichoderma gamsii T6085, a Promising Biocontrol Agent of Fusarium Head Blight on Wheat.</title>
        <authorList>
            <person name="Baroncelli R."/>
            <person name="Zapparata A."/>
            <person name="Piaggeschi G."/>
            <person name="Sarrocco S."/>
            <person name="Vannacci G."/>
        </authorList>
    </citation>
    <scope>NUCLEOTIDE SEQUENCE [LARGE SCALE GENOMIC DNA]</scope>
    <source>
        <strain evidence="9 10">T6085</strain>
    </source>
</reference>
<accession>A0A2P4ZN77</accession>
<dbReference type="Proteomes" id="UP000054821">
    <property type="component" value="Unassembled WGS sequence"/>
</dbReference>
<dbReference type="GO" id="GO:0003676">
    <property type="term" value="F:nucleic acid binding"/>
    <property type="evidence" value="ECO:0007669"/>
    <property type="project" value="InterPro"/>
</dbReference>
<sequence>MPSKDQVFILVGSTARFIPQRDEEILGPANIIGIIVDPKPPAVQIPLIYCNICGVNWLVGEKGPEAAADHPLHYTLDHIYQGTSRSLVVFIDGACPANGPAALQASIGVYFGPQSPKNISRLINTIRPTNQLAEITAALEAMRQVRSTIVPERRALLKSSLPRNSRHAFSMRDPNHFQLILATDSSYLVDCMCEFMPQWTFNETKRVYCNRRGDVIKNSEGFKMLYEETELLSAVSVQVQWYYIPRGHNYKADALANAALRKRR</sequence>
<dbReference type="InterPro" id="IPR036397">
    <property type="entry name" value="RNaseH_sf"/>
</dbReference>
<dbReference type="Gene3D" id="3.30.420.10">
    <property type="entry name" value="Ribonuclease H-like superfamily/Ribonuclease H"/>
    <property type="match status" value="1"/>
</dbReference>
<evidence type="ECO:0000256" key="6">
    <source>
        <dbReference type="ARBA" id="ARBA00022759"/>
    </source>
</evidence>
<dbReference type="AlphaFoldDB" id="A0A2P4ZN77"/>
<gene>
    <name evidence="9" type="ORF">TGAM01_v205175</name>
</gene>
<evidence type="ECO:0000256" key="2">
    <source>
        <dbReference type="ARBA" id="ARBA00005300"/>
    </source>
</evidence>
<dbReference type="GeneID" id="29983518"/>
<organism evidence="9 10">
    <name type="scientific">Trichoderma gamsii</name>
    <dbReference type="NCBI Taxonomy" id="398673"/>
    <lineage>
        <taxon>Eukaryota</taxon>
        <taxon>Fungi</taxon>
        <taxon>Dikarya</taxon>
        <taxon>Ascomycota</taxon>
        <taxon>Pezizomycotina</taxon>
        <taxon>Sordariomycetes</taxon>
        <taxon>Hypocreomycetidae</taxon>
        <taxon>Hypocreales</taxon>
        <taxon>Hypocreaceae</taxon>
        <taxon>Trichoderma</taxon>
    </lineage>
</organism>
<keyword evidence="6" id="KW-0255">Endonuclease</keyword>
<keyword evidence="10" id="KW-1185">Reference proteome</keyword>
<comment type="catalytic activity">
    <reaction evidence="1">
        <text>Endonucleolytic cleavage to 5'-phosphomonoester.</text>
        <dbReference type="EC" id="3.1.26.4"/>
    </reaction>
</comment>
<dbReference type="RefSeq" id="XP_018663473.1">
    <property type="nucleotide sequence ID" value="XM_018803435.1"/>
</dbReference>
<keyword evidence="4" id="KW-0540">Nuclease</keyword>
<dbReference type="PANTHER" id="PTHR10642:SF26">
    <property type="entry name" value="RIBONUCLEASE H1"/>
    <property type="match status" value="1"/>
</dbReference>
<evidence type="ECO:0000256" key="5">
    <source>
        <dbReference type="ARBA" id="ARBA00022723"/>
    </source>
</evidence>
<evidence type="ECO:0000313" key="10">
    <source>
        <dbReference type="Proteomes" id="UP000054821"/>
    </source>
</evidence>
<dbReference type="GO" id="GO:0043137">
    <property type="term" value="P:DNA replication, removal of RNA primer"/>
    <property type="evidence" value="ECO:0007669"/>
    <property type="project" value="TreeGrafter"/>
</dbReference>
<dbReference type="InterPro" id="IPR012337">
    <property type="entry name" value="RNaseH-like_sf"/>
</dbReference>
<dbReference type="GO" id="GO:0046872">
    <property type="term" value="F:metal ion binding"/>
    <property type="evidence" value="ECO:0007669"/>
    <property type="project" value="UniProtKB-KW"/>
</dbReference>
<dbReference type="GO" id="GO:0004523">
    <property type="term" value="F:RNA-DNA hybrid ribonuclease activity"/>
    <property type="evidence" value="ECO:0007669"/>
    <property type="project" value="UniProtKB-EC"/>
</dbReference>
<evidence type="ECO:0000256" key="7">
    <source>
        <dbReference type="ARBA" id="ARBA00022801"/>
    </source>
</evidence>